<sequence length="1122" mass="128568">MKKSLAHRLFLKKRLYTFSMKEGVSIQEHIDVFNKIILDLEGVENIKIGDEDKTFFLMSSLPKSYERFVDTMLYGRTTLTLEDVKASLCSKEIQRHSRDLDQNPDWAEKKRDNKEKLGGAAVASEESSDGGYQSADLLVASNGKIKDKAKLWHLRLGHMSAKGLQELSKKGLLCGDKVEELKLCENCIFGKAHRMKFERRMHKSKAVFDYAHSYLWGLAQVPSLSGGRYISEMKLKALRTDNGLEFCNKEFDEYCQKHGITRHKTIRFTPQQNGLAERMNKTLIDKTRCLLINSKLPRSFWAEAVTIACYLVNRSPSAALKFKTPEEVWTGGVKWYKVWCGATHKCIISRDVTFHEEAMLEDKDRTVFDFSHYTDEPMKEAAVVKDFRIEVESTNSSDKGDQDLARDRARRETKPPSRYAYAGMIAYALNSAENIAIEEPASYREAVKGNRRLVSYKWIFKRKEGIPGAKASRFKARLVARGGAVYLMLYVDDMLLATKDRSEIKKLKDLLNAEFEMKDLGCAKRILGMDIIRDRAAGTLFVSQERYILKAVGCLMYAMVCIRVDIAYAVSLVSRFMSDPGKEHWDIVKWILRYLKGDLDGRKSISGYLFMVNGCLISWKATLQHVVTLSSTEAEFVAATEVVKEGKWLSFLLKKSAKTNGWSKRWFVLNEKTGKLGYTKKQEERHFLGVIALEFIAILLAGQEIREKEKGCFQPQELGQLLEQTKGSILSIEHTSVSGTIWSGKGRSDFSINILAPSVGSWIKSYHQVSSHQRSSEQSAMDVTRKDALGGDNETGETITLREIANEGRQRMMQDRMEWIEKQMETLTAILHELRDERRNDCETTVVRDEAVAEPSLRRRGIEEISPLVDQPYRVHPHRSAGELRQRLHNAEQERDQIAARDLNCALELEGEVRRLAQVMDEIQGKRKPPSWRIMLDEESPLSAEIMGTVIPRDFRFHDLKYSGRSDPLVHIECFNDMMGVQGLTPAQRCRVFPLTLEGRAREWYHKLPRGSIKGYEHMCQELAEQFRGAVAPEDDMMELMGMKQEEHESLRDFVKRYHRAVLDLGAFNHPQGLMGLKESVRIGRLWYNLKSPIVQNYSAGYEHARRDIEIEEEKTARIKSE</sequence>
<comment type="caution">
    <text evidence="1">The sequence shown here is derived from an EMBL/GenBank/DDBJ whole genome shotgun (WGS) entry which is preliminary data.</text>
</comment>
<keyword evidence="2" id="KW-1185">Reference proteome</keyword>
<evidence type="ECO:0000313" key="2">
    <source>
        <dbReference type="Proteomes" id="UP000829398"/>
    </source>
</evidence>
<organism evidence="1 2">
    <name type="scientific">Citrus sinensis</name>
    <name type="common">Sweet orange</name>
    <name type="synonym">Citrus aurantium var. sinensis</name>
    <dbReference type="NCBI Taxonomy" id="2711"/>
    <lineage>
        <taxon>Eukaryota</taxon>
        <taxon>Viridiplantae</taxon>
        <taxon>Streptophyta</taxon>
        <taxon>Embryophyta</taxon>
        <taxon>Tracheophyta</taxon>
        <taxon>Spermatophyta</taxon>
        <taxon>Magnoliopsida</taxon>
        <taxon>eudicotyledons</taxon>
        <taxon>Gunneridae</taxon>
        <taxon>Pentapetalae</taxon>
        <taxon>rosids</taxon>
        <taxon>malvids</taxon>
        <taxon>Sapindales</taxon>
        <taxon>Rutaceae</taxon>
        <taxon>Aurantioideae</taxon>
        <taxon>Citrus</taxon>
    </lineage>
</organism>
<name>A0ACB8M932_CITSI</name>
<protein>
    <submittedName>
        <fullName evidence="1">Integrase catalytic domain-containing protein</fullName>
    </submittedName>
</protein>
<evidence type="ECO:0000313" key="1">
    <source>
        <dbReference type="EMBL" id="KAH9782077.1"/>
    </source>
</evidence>
<reference evidence="2" key="1">
    <citation type="journal article" date="2023" name="Hortic. Res.">
        <title>A chromosome-level phased genome enabling allele-level studies in sweet orange: a case study on citrus Huanglongbing tolerance.</title>
        <authorList>
            <person name="Wu B."/>
            <person name="Yu Q."/>
            <person name="Deng Z."/>
            <person name="Duan Y."/>
            <person name="Luo F."/>
            <person name="Gmitter F. Jr."/>
        </authorList>
    </citation>
    <scope>NUCLEOTIDE SEQUENCE [LARGE SCALE GENOMIC DNA]</scope>
    <source>
        <strain evidence="2">cv. Valencia</strain>
    </source>
</reference>
<dbReference type="Proteomes" id="UP000829398">
    <property type="component" value="Chromosome 3"/>
</dbReference>
<dbReference type="EMBL" id="CM039172">
    <property type="protein sequence ID" value="KAH9782077.1"/>
    <property type="molecule type" value="Genomic_DNA"/>
</dbReference>
<proteinExistence type="predicted"/>
<gene>
    <name evidence="1" type="ORF">KPL71_008732</name>
</gene>
<accession>A0ACB8M932</accession>